<organism evidence="2">
    <name type="scientific">Rouxiella sp. WC2420</name>
    <dbReference type="NCBI Taxonomy" id="3234145"/>
    <lineage>
        <taxon>Bacteria</taxon>
        <taxon>Pseudomonadati</taxon>
        <taxon>Pseudomonadota</taxon>
        <taxon>Gammaproteobacteria</taxon>
        <taxon>Enterobacterales</taxon>
        <taxon>Yersiniaceae</taxon>
        <taxon>Rouxiella</taxon>
    </lineage>
</organism>
<sequence length="394" mass="43590">MNLPSDSLIAFTMEKMQARLAEKSSDDGVSQLRSGLLYLGNVQDAYPRQLLLDTRLSPLDKMAWMMIRLYAQQNHGAVFPSYDELQLQLASPHKGKASRETVSRVLLMLRLTGWLSLCKRVRDDQGRVRGNIYAQHDEPLTCCDAEIMDPAWLDTVAEACRSGNKTIKQTALQVLDEIKNDPQMRHCKSHISQIESRLGKPQTPQEMAAARKLTHPNSVSEPGIQTPSSEAEPSIPAHSNSLSSVSEPSLIPRLRPGVRNPNGNVRCFTQGVKKNTYTPATPSSEIIPERYRQRFSQEDLAMLEHRLAALPVEQSQQLLHQLGQNLDAGSIQNPTGWLLAIIKKARTGQFTHVADSPSVTAPTKPAQPEPTTRATSSAADIAGIVQSIRQRLNS</sequence>
<feature type="region of interest" description="Disordered" evidence="1">
    <location>
        <begin position="195"/>
        <end position="264"/>
    </location>
</feature>
<feature type="compositionally biased region" description="Polar residues" evidence="1">
    <location>
        <begin position="215"/>
        <end position="231"/>
    </location>
</feature>
<gene>
    <name evidence="2" type="ORF">AB3G37_02185</name>
</gene>
<feature type="region of interest" description="Disordered" evidence="1">
    <location>
        <begin position="354"/>
        <end position="378"/>
    </location>
</feature>
<dbReference type="InterPro" id="IPR047749">
    <property type="entry name" value="STY4528-like"/>
</dbReference>
<feature type="compositionally biased region" description="Low complexity" evidence="1">
    <location>
        <begin position="239"/>
        <end position="249"/>
    </location>
</feature>
<dbReference type="NCBIfam" id="NF040582">
    <property type="entry name" value="STY4528_fam"/>
    <property type="match status" value="1"/>
</dbReference>
<dbReference type="EMBL" id="CP165628">
    <property type="protein sequence ID" value="XDU72953.1"/>
    <property type="molecule type" value="Genomic_DNA"/>
</dbReference>
<reference evidence="2" key="1">
    <citation type="submission" date="2024-07" db="EMBL/GenBank/DDBJ databases">
        <authorList>
            <person name="Biller S.J."/>
        </authorList>
    </citation>
    <scope>NUCLEOTIDE SEQUENCE</scope>
    <source>
        <strain evidence="2">WC2420</strain>
    </source>
</reference>
<name>A0AB39VU03_9GAMM</name>
<dbReference type="AlphaFoldDB" id="A0AB39VU03"/>
<accession>A0AB39VU03</accession>
<protein>
    <submittedName>
        <fullName evidence="2">STY4528 family pathogenicity island replication protein</fullName>
    </submittedName>
</protein>
<dbReference type="RefSeq" id="WP_369789571.1">
    <property type="nucleotide sequence ID" value="NZ_CP165628.1"/>
</dbReference>
<evidence type="ECO:0000256" key="1">
    <source>
        <dbReference type="SAM" id="MobiDB-lite"/>
    </source>
</evidence>
<evidence type="ECO:0000313" key="2">
    <source>
        <dbReference type="EMBL" id="XDU72953.1"/>
    </source>
</evidence>
<feature type="compositionally biased region" description="Polar residues" evidence="1">
    <location>
        <begin position="369"/>
        <end position="378"/>
    </location>
</feature>
<proteinExistence type="predicted"/>